<dbReference type="GO" id="GO:0005319">
    <property type="term" value="F:lipid transporter activity"/>
    <property type="evidence" value="ECO:0007669"/>
    <property type="project" value="TreeGrafter"/>
</dbReference>
<keyword evidence="4" id="KW-0677">Repeat</keyword>
<keyword evidence="11" id="KW-1185">Reference proteome</keyword>
<organism evidence="10 11">
    <name type="scientific">Blyttiomyces helicus</name>
    <dbReference type="NCBI Taxonomy" id="388810"/>
    <lineage>
        <taxon>Eukaryota</taxon>
        <taxon>Fungi</taxon>
        <taxon>Fungi incertae sedis</taxon>
        <taxon>Chytridiomycota</taxon>
        <taxon>Chytridiomycota incertae sedis</taxon>
        <taxon>Chytridiomycetes</taxon>
        <taxon>Chytridiomycetes incertae sedis</taxon>
        <taxon>Blyttiomyces</taxon>
    </lineage>
</organism>
<dbReference type="PANTHER" id="PTHR19229:SF36">
    <property type="entry name" value="ATP-BINDING CASSETTE SUB-FAMILY A MEMBER 2"/>
    <property type="match status" value="1"/>
</dbReference>
<dbReference type="InterPro" id="IPR026082">
    <property type="entry name" value="ABCA"/>
</dbReference>
<feature type="transmembrane region" description="Helical" evidence="8">
    <location>
        <begin position="545"/>
        <end position="569"/>
    </location>
</feature>
<dbReference type="Pfam" id="PF12698">
    <property type="entry name" value="ABC2_membrane_3"/>
    <property type="match status" value="1"/>
</dbReference>
<evidence type="ECO:0000313" key="11">
    <source>
        <dbReference type="Proteomes" id="UP000269721"/>
    </source>
</evidence>
<keyword evidence="3 8" id="KW-0812">Transmembrane</keyword>
<dbReference type="OrthoDB" id="8061355at2759"/>
<evidence type="ECO:0000256" key="8">
    <source>
        <dbReference type="SAM" id="Phobius"/>
    </source>
</evidence>
<dbReference type="EMBL" id="KZ998704">
    <property type="protein sequence ID" value="RKO85831.1"/>
    <property type="molecule type" value="Genomic_DNA"/>
</dbReference>
<dbReference type="GO" id="GO:0016020">
    <property type="term" value="C:membrane"/>
    <property type="evidence" value="ECO:0007669"/>
    <property type="project" value="UniProtKB-SubCell"/>
</dbReference>
<feature type="domain" description="ABC-2 type transporter transmembrane" evidence="9">
    <location>
        <begin position="502"/>
        <end position="592"/>
    </location>
</feature>
<feature type="transmembrane region" description="Helical" evidence="8">
    <location>
        <begin position="502"/>
        <end position="524"/>
    </location>
</feature>
<reference evidence="11" key="1">
    <citation type="journal article" date="2018" name="Nat. Microbiol.">
        <title>Leveraging single-cell genomics to expand the fungal tree of life.</title>
        <authorList>
            <person name="Ahrendt S.R."/>
            <person name="Quandt C.A."/>
            <person name="Ciobanu D."/>
            <person name="Clum A."/>
            <person name="Salamov A."/>
            <person name="Andreopoulos B."/>
            <person name="Cheng J.F."/>
            <person name="Woyke T."/>
            <person name="Pelin A."/>
            <person name="Henrissat B."/>
            <person name="Reynolds N.K."/>
            <person name="Benny G.L."/>
            <person name="Smith M.E."/>
            <person name="James T.Y."/>
            <person name="Grigoriev I.V."/>
        </authorList>
    </citation>
    <scope>NUCLEOTIDE SEQUENCE [LARGE SCALE GENOMIC DNA]</scope>
</reference>
<keyword evidence="5 8" id="KW-1133">Transmembrane helix</keyword>
<keyword evidence="2" id="KW-0813">Transport</keyword>
<evidence type="ECO:0000313" key="10">
    <source>
        <dbReference type="EMBL" id="RKO85831.1"/>
    </source>
</evidence>
<dbReference type="GO" id="GO:0140359">
    <property type="term" value="F:ABC-type transporter activity"/>
    <property type="evidence" value="ECO:0007669"/>
    <property type="project" value="InterPro"/>
</dbReference>
<feature type="region of interest" description="Disordered" evidence="7">
    <location>
        <begin position="635"/>
        <end position="654"/>
    </location>
</feature>
<gene>
    <name evidence="10" type="ORF">BDK51DRAFT_32114</name>
</gene>
<keyword evidence="6 8" id="KW-0472">Membrane</keyword>
<dbReference type="PANTHER" id="PTHR19229">
    <property type="entry name" value="ATP-BINDING CASSETTE TRANSPORTER SUBFAMILY A ABCA"/>
    <property type="match status" value="1"/>
</dbReference>
<sequence>MPSRPLPSDSEPPRDDRPAPLVALRQLGKSYQGRALARKALSFQRRQWFTNICCIALCPIMMVIISSVLGTVITHLIQGDQGIRNIVYCSNTPVVDSTGFPILNGTDLRLPSSTAIPSNIGKVTYLLNFMFYMFISSTENPGAATFGDTNPCVMWFGENYSSSPIAVRPNTTVQVFASTANEDSTYFSGPSTGYLQTISSPPANLVNAYDIADDAEVQSQYQLRPWAIVAASAAASPQLGSAPQKPLFNLTAIPAIFSSPLGFNPTNGSALANGLFDTIEPRLWYSIDKTTDSLLGMQQVPFFETASNLSTADDINAEMGNILRQTILALSKINKSALAQVNPAPSVLTAFFDSVAEATNGLPYAGLTFQTVDHSNRTYQVNILYARSDMPRAVINTQISHIHLTDAKSFTKYPMQIGSDIRLTRGANYRAPGKRMVLFQAMLGSALLRSSKPAKLGTATITQGVRLMPDISTTAIKLVLFRPANQERLRGPDVRTFPFSGLIGRVLFPFGVSFLMPVFVIMLVKEKEERILVMMQMHGMKSSTYYVSQYITLFLLYLLSAIVFLVFVFGHLAKISMFVNTQGAVLIILFLLWGNVQVGGCRMQGGGGGESDRSEFVAEYQRGERAKIEQYLDDPLPLCTTPKNTAPAGSRPLA</sequence>
<evidence type="ECO:0000256" key="4">
    <source>
        <dbReference type="ARBA" id="ARBA00022737"/>
    </source>
</evidence>
<dbReference type="AlphaFoldDB" id="A0A4P9W0Y8"/>
<evidence type="ECO:0000259" key="9">
    <source>
        <dbReference type="Pfam" id="PF12698"/>
    </source>
</evidence>
<evidence type="ECO:0000256" key="6">
    <source>
        <dbReference type="ARBA" id="ARBA00023136"/>
    </source>
</evidence>
<accession>A0A4P9W0Y8</accession>
<comment type="subcellular location">
    <subcellularLocation>
        <location evidence="1">Membrane</location>
        <topology evidence="1">Multi-pass membrane protein</topology>
    </subcellularLocation>
</comment>
<evidence type="ECO:0000256" key="7">
    <source>
        <dbReference type="SAM" id="MobiDB-lite"/>
    </source>
</evidence>
<evidence type="ECO:0000256" key="1">
    <source>
        <dbReference type="ARBA" id="ARBA00004141"/>
    </source>
</evidence>
<dbReference type="InterPro" id="IPR013525">
    <property type="entry name" value="ABC2_TM"/>
</dbReference>
<dbReference type="Proteomes" id="UP000269721">
    <property type="component" value="Unassembled WGS sequence"/>
</dbReference>
<proteinExistence type="predicted"/>
<protein>
    <recommendedName>
        <fullName evidence="9">ABC-2 type transporter transmembrane domain-containing protein</fullName>
    </recommendedName>
</protein>
<evidence type="ECO:0000256" key="5">
    <source>
        <dbReference type="ARBA" id="ARBA00022989"/>
    </source>
</evidence>
<feature type="transmembrane region" description="Helical" evidence="8">
    <location>
        <begin position="48"/>
        <end position="77"/>
    </location>
</feature>
<feature type="transmembrane region" description="Helical" evidence="8">
    <location>
        <begin position="575"/>
        <end position="594"/>
    </location>
</feature>
<evidence type="ECO:0000256" key="2">
    <source>
        <dbReference type="ARBA" id="ARBA00022448"/>
    </source>
</evidence>
<evidence type="ECO:0000256" key="3">
    <source>
        <dbReference type="ARBA" id="ARBA00022692"/>
    </source>
</evidence>
<name>A0A4P9W0Y8_9FUNG</name>